<dbReference type="InterPro" id="IPR002575">
    <property type="entry name" value="Aminoglycoside_PTrfase"/>
</dbReference>
<gene>
    <name evidence="2" type="ORF">EV643_117133</name>
</gene>
<proteinExistence type="predicted"/>
<dbReference type="InterPro" id="IPR011009">
    <property type="entry name" value="Kinase-like_dom_sf"/>
</dbReference>
<accession>A0A4R6K486</accession>
<name>A0A4R6K486_9ACTN</name>
<organism evidence="2 3">
    <name type="scientific">Kribbella caucasensis</name>
    <dbReference type="NCBI Taxonomy" id="2512215"/>
    <lineage>
        <taxon>Bacteria</taxon>
        <taxon>Bacillati</taxon>
        <taxon>Actinomycetota</taxon>
        <taxon>Actinomycetes</taxon>
        <taxon>Propionibacteriales</taxon>
        <taxon>Kribbellaceae</taxon>
        <taxon>Kribbella</taxon>
    </lineage>
</organism>
<dbReference type="Proteomes" id="UP000295388">
    <property type="component" value="Unassembled WGS sequence"/>
</dbReference>
<keyword evidence="2" id="KW-0808">Transferase</keyword>
<dbReference type="RefSeq" id="WP_133803629.1">
    <property type="nucleotide sequence ID" value="NZ_SNWQ01000017.1"/>
</dbReference>
<sequence length="379" mass="40315">MTAQQPLTGPEAGELLAVAVEAGGGRLVSWRANHVDGPTVGYRVRVSRDGAEVEDLLGATTAQPLPGGVTVLGDGASQVGVWRAAHDPALPGMRVVLGAGHGHVRLRSYRPLKRAVFEVVGPRGRFFVKVVPPSKVRDLRLRHQLITEAGIPAPRCVGWSEDGLLALEALSGRNLRSSLTASPTELIGLLDRLPAGLLVLPKRSSWLARTSYYAEVVAGAIPELSSWATELASSVVAAGHEGPIVPVHGDFYEAQLMVGASGNVTGVLDVDTAGPGDRLDDLGCLLGHLGVLAQVLPHRAAAIGRFEAECLAVFDRVVDPRQLRLRAASVVLSLATGPHRVQEAGWQQATRDRLQLASRWLESADRANRKERNHHVSNA</sequence>
<reference evidence="2 3" key="1">
    <citation type="submission" date="2019-03" db="EMBL/GenBank/DDBJ databases">
        <title>Genomic Encyclopedia of Type Strains, Phase III (KMG-III): the genomes of soil and plant-associated and newly described type strains.</title>
        <authorList>
            <person name="Whitman W."/>
        </authorList>
    </citation>
    <scope>NUCLEOTIDE SEQUENCE [LARGE SCALE GENOMIC DNA]</scope>
    <source>
        <strain evidence="2 3">VKM Ac-2527</strain>
    </source>
</reference>
<comment type="caution">
    <text evidence="2">The sequence shown here is derived from an EMBL/GenBank/DDBJ whole genome shotgun (WGS) entry which is preliminary data.</text>
</comment>
<evidence type="ECO:0000313" key="3">
    <source>
        <dbReference type="Proteomes" id="UP000295388"/>
    </source>
</evidence>
<evidence type="ECO:0000313" key="2">
    <source>
        <dbReference type="EMBL" id="TDO44110.1"/>
    </source>
</evidence>
<dbReference type="Pfam" id="PF01636">
    <property type="entry name" value="APH"/>
    <property type="match status" value="1"/>
</dbReference>
<protein>
    <submittedName>
        <fullName evidence="2">Phosphotransferase family enzyme</fullName>
    </submittedName>
</protein>
<dbReference type="GO" id="GO:0016740">
    <property type="term" value="F:transferase activity"/>
    <property type="evidence" value="ECO:0007669"/>
    <property type="project" value="UniProtKB-KW"/>
</dbReference>
<dbReference type="AlphaFoldDB" id="A0A4R6K486"/>
<dbReference type="SUPFAM" id="SSF56112">
    <property type="entry name" value="Protein kinase-like (PK-like)"/>
    <property type="match status" value="1"/>
</dbReference>
<dbReference type="Gene3D" id="3.90.1200.10">
    <property type="match status" value="1"/>
</dbReference>
<dbReference type="EMBL" id="SNWQ01000017">
    <property type="protein sequence ID" value="TDO44110.1"/>
    <property type="molecule type" value="Genomic_DNA"/>
</dbReference>
<feature type="domain" description="Aminoglycoside phosphotransferase" evidence="1">
    <location>
        <begin position="116"/>
        <end position="290"/>
    </location>
</feature>
<keyword evidence="3" id="KW-1185">Reference proteome</keyword>
<dbReference type="OrthoDB" id="3837844at2"/>
<evidence type="ECO:0000259" key="1">
    <source>
        <dbReference type="Pfam" id="PF01636"/>
    </source>
</evidence>